<feature type="compositionally biased region" description="Basic and acidic residues" evidence="1">
    <location>
        <begin position="255"/>
        <end position="266"/>
    </location>
</feature>
<organism evidence="2 3">
    <name type="scientific">Natrinema altunense</name>
    <dbReference type="NCBI Taxonomy" id="222984"/>
    <lineage>
        <taxon>Archaea</taxon>
        <taxon>Methanobacteriati</taxon>
        <taxon>Methanobacteriota</taxon>
        <taxon>Stenosarchaea group</taxon>
        <taxon>Halobacteria</taxon>
        <taxon>Halobacteriales</taxon>
        <taxon>Natrialbaceae</taxon>
        <taxon>Natrinema</taxon>
    </lineage>
</organism>
<dbReference type="Proteomes" id="UP000292704">
    <property type="component" value="Unassembled WGS sequence"/>
</dbReference>
<dbReference type="EMBL" id="SHMR01000005">
    <property type="protein sequence ID" value="RZH67577.1"/>
    <property type="molecule type" value="Genomic_DNA"/>
</dbReference>
<evidence type="ECO:0008006" key="4">
    <source>
        <dbReference type="Google" id="ProtNLM"/>
    </source>
</evidence>
<evidence type="ECO:0000313" key="3">
    <source>
        <dbReference type="Proteomes" id="UP000292704"/>
    </source>
</evidence>
<protein>
    <recommendedName>
        <fullName evidence="4">Type I restriction enzyme R protein N-terminal domain-containing protein</fullName>
    </recommendedName>
</protein>
<evidence type="ECO:0000313" key="2">
    <source>
        <dbReference type="EMBL" id="RZH67577.1"/>
    </source>
</evidence>
<gene>
    <name evidence="2" type="ORF">ELS17_12015</name>
</gene>
<dbReference type="OrthoDB" id="330911at2157"/>
<dbReference type="AlphaFoldDB" id="A0A482Y459"/>
<feature type="region of interest" description="Disordered" evidence="1">
    <location>
        <begin position="209"/>
        <end position="313"/>
    </location>
</feature>
<dbReference type="STRING" id="222984.GCA_000731985_01201"/>
<evidence type="ECO:0000256" key="1">
    <source>
        <dbReference type="SAM" id="MobiDB-lite"/>
    </source>
</evidence>
<reference evidence="2 3" key="1">
    <citation type="submission" date="2019-02" db="EMBL/GenBank/DDBJ databases">
        <title>Genome analysis provides insights into bioremediation potentialities and Haloocin production by Natrinema altunense strain 4.1R isolated from Chott Douz in Tunisian desert.</title>
        <authorList>
            <person name="Najjari A."/>
            <person name="Youssef N."/>
            <person name="Ben Dhia O."/>
            <person name="Ferjani R."/>
            <person name="El Hidri D."/>
            <person name="Ouzari H.I."/>
            <person name="Cherif A."/>
        </authorList>
    </citation>
    <scope>NUCLEOTIDE SEQUENCE [LARGE SCALE GENOMIC DNA]</scope>
    <source>
        <strain evidence="2 3">4.1R</strain>
    </source>
</reference>
<accession>A0A482Y459</accession>
<feature type="compositionally biased region" description="Low complexity" evidence="1">
    <location>
        <begin position="297"/>
        <end position="312"/>
    </location>
</feature>
<sequence length="429" mass="45411">MPPLDLRPFIARTAALIDSSPPTSRGETRTWLVEPFLETLGWDCRDDSCVTDRTVDGTRVEYVPMIDSVPALLVAVEAYDASLEESRATALRGAMTWTGIDRAIYTNGREYLLLAGASDIDYHALTLSELADTESTLDNYSRAALARRLEHHSRDHVARRLALERPRLVDAIVEQLTTAAVQGDAYADEFDSAVDRFLDQLVVAFADSRPQSGETRADVSIRFSESAVTGDGETNDTREPGSRSGLAADSGGDATEPRTDATRAERGSAAGSNADAAREAGSDDATGTESDDRSASTPDDGADGSTADAATGTDGGEYVVRFFNDRGSIGAIGHSTAEGALVEAAEYLFERGLSGIEVPWSPDDADGTVLNAAPTHADGSPMAAPTQLSNGLYLATGGEPDERAARVEALAARAGLRAMLTGDWDDRTS</sequence>
<proteinExistence type="predicted"/>
<dbReference type="RefSeq" id="WP_130170868.1">
    <property type="nucleotide sequence ID" value="NZ_SHMR01000005.1"/>
</dbReference>
<comment type="caution">
    <text evidence="2">The sequence shown here is derived from an EMBL/GenBank/DDBJ whole genome shotgun (WGS) entry which is preliminary data.</text>
</comment>
<name>A0A482Y459_9EURY</name>